<sequence>MVVVSFCENNFIHGVEELLDRIEEELDGVSVEVEACLGFCGDCAMGPFALVDGDLFQAETVDDLYQMIKEEV</sequence>
<reference evidence="2" key="1">
    <citation type="submission" date="2016-07" db="EMBL/GenBank/DDBJ databases">
        <authorList>
            <person name="Florea S."/>
            <person name="Webb J.S."/>
            <person name="Jaromczyk J."/>
            <person name="Schardl C.L."/>
        </authorList>
    </citation>
    <scope>NUCLEOTIDE SEQUENCE [LARGE SCALE GENOMIC DNA]</scope>
    <source>
        <strain evidence="2">Z6</strain>
    </source>
</reference>
<evidence type="ECO:0000313" key="2">
    <source>
        <dbReference type="Proteomes" id="UP000093514"/>
    </source>
</evidence>
<dbReference type="OrthoDB" id="1684419at2"/>
<keyword evidence="2" id="KW-1185">Reference proteome</keyword>
<gene>
    <name evidence="1" type="ORF">U472_01735</name>
</gene>
<organism evidence="1 2">
    <name type="scientific">Orenia metallireducens</name>
    <dbReference type="NCBI Taxonomy" id="1413210"/>
    <lineage>
        <taxon>Bacteria</taxon>
        <taxon>Bacillati</taxon>
        <taxon>Bacillota</taxon>
        <taxon>Clostridia</taxon>
        <taxon>Halanaerobiales</taxon>
        <taxon>Halobacteroidaceae</taxon>
        <taxon>Orenia</taxon>
    </lineage>
</organism>
<accession>A0A1C0AC49</accession>
<reference evidence="1 2" key="2">
    <citation type="submission" date="2016-08" db="EMBL/GenBank/DDBJ databases">
        <title>Orenia metallireducens sp. nov. strain Z6, a Novel Metal-reducing Firmicute from the Deep Subsurface.</title>
        <authorList>
            <person name="Maxim B.I."/>
            <person name="Kenneth K."/>
            <person name="Flynn T.M."/>
            <person name="Oloughlin E.J."/>
            <person name="Locke R.A."/>
            <person name="Weber J.R."/>
            <person name="Egan S.M."/>
            <person name="Mackie R.I."/>
            <person name="Cann I.K."/>
        </authorList>
    </citation>
    <scope>NUCLEOTIDE SEQUENCE [LARGE SCALE GENOMIC DNA]</scope>
    <source>
        <strain evidence="1 2">Z6</strain>
    </source>
</reference>
<dbReference type="AlphaFoldDB" id="A0A1C0AC49"/>
<dbReference type="RefSeq" id="WP_068714902.1">
    <property type="nucleotide sequence ID" value="NZ_LWDV01000006.1"/>
</dbReference>
<dbReference type="EMBL" id="LWDV01000006">
    <property type="protein sequence ID" value="OCL27947.1"/>
    <property type="molecule type" value="Genomic_DNA"/>
</dbReference>
<protein>
    <recommendedName>
        <fullName evidence="3">DUF1450 domain-containing protein</fullName>
    </recommendedName>
</protein>
<evidence type="ECO:0008006" key="3">
    <source>
        <dbReference type="Google" id="ProtNLM"/>
    </source>
</evidence>
<dbReference type="InterPro" id="IPR036249">
    <property type="entry name" value="Thioredoxin-like_sf"/>
</dbReference>
<comment type="caution">
    <text evidence="1">The sequence shown here is derived from an EMBL/GenBank/DDBJ whole genome shotgun (WGS) entry which is preliminary data.</text>
</comment>
<dbReference type="Gene3D" id="3.40.30.10">
    <property type="entry name" value="Glutaredoxin"/>
    <property type="match status" value="1"/>
</dbReference>
<name>A0A1C0AC49_9FIRM</name>
<dbReference type="Pfam" id="PF07293">
    <property type="entry name" value="DUF1450"/>
    <property type="match status" value="1"/>
</dbReference>
<proteinExistence type="predicted"/>
<dbReference type="Proteomes" id="UP000093514">
    <property type="component" value="Unassembled WGS sequence"/>
</dbReference>
<dbReference type="InterPro" id="IPR009910">
    <property type="entry name" value="DUF1450"/>
</dbReference>
<evidence type="ECO:0000313" key="1">
    <source>
        <dbReference type="EMBL" id="OCL27947.1"/>
    </source>
</evidence>
<dbReference type="SUPFAM" id="SSF52833">
    <property type="entry name" value="Thioredoxin-like"/>
    <property type="match status" value="1"/>
</dbReference>